<feature type="compositionally biased region" description="Polar residues" evidence="1">
    <location>
        <begin position="1"/>
        <end position="22"/>
    </location>
</feature>
<organism evidence="2">
    <name type="scientific">Geladintestivirus 6</name>
    <dbReference type="NCBI Taxonomy" id="3233138"/>
    <lineage>
        <taxon>Viruses</taxon>
        <taxon>Duplodnaviria</taxon>
        <taxon>Heunggongvirae</taxon>
        <taxon>Uroviricota</taxon>
        <taxon>Caudoviricetes</taxon>
        <taxon>Crassvirales</taxon>
    </lineage>
</organism>
<evidence type="ECO:0000256" key="1">
    <source>
        <dbReference type="SAM" id="MobiDB-lite"/>
    </source>
</evidence>
<accession>A0AAU8MHI9</accession>
<proteinExistence type="predicted"/>
<feature type="region of interest" description="Disordered" evidence="1">
    <location>
        <begin position="1"/>
        <end position="45"/>
    </location>
</feature>
<evidence type="ECO:0000313" key="2">
    <source>
        <dbReference type="EMBL" id="XCO00199.1"/>
    </source>
</evidence>
<name>A0AAU8MHI9_9CAUD</name>
<protein>
    <submittedName>
        <fullName evidence="2">Uncharacterized protein</fullName>
    </submittedName>
</protein>
<sequence>MAKQSSNSQTKVSTKTTRTNSPKPLISKAGVTHSGRRTYANGGKV</sequence>
<dbReference type="EMBL" id="PP965496">
    <property type="protein sequence ID" value="XCO00199.1"/>
    <property type="molecule type" value="Genomic_DNA"/>
</dbReference>
<reference evidence="2" key="1">
    <citation type="submission" date="2024-06" db="EMBL/GenBank/DDBJ databases">
        <title>Intestivirid acquisition increases across infancy in a wild primate population.</title>
        <authorList>
            <person name="Schneider-Creas I.A."/>
            <person name="Moya I.L."/>
            <person name="Chiou K.L."/>
            <person name="Baniel A."/>
            <person name="Azanaw Haile A."/>
            <person name="Kebede F."/>
            <person name="Abebe B."/>
            <person name="Snyder-Mackler N."/>
            <person name="Varsani A."/>
        </authorList>
    </citation>
    <scope>NUCLEOTIDE SEQUENCE</scope>
    <source>
        <strain evidence="2">Int_RNL_2018_1178_PEE</strain>
    </source>
</reference>